<evidence type="ECO:0000313" key="1">
    <source>
        <dbReference type="EMBL" id="ALO15492.1"/>
    </source>
</evidence>
<dbReference type="KEGG" id="blq:L21SP5_01852"/>
<protein>
    <submittedName>
        <fullName evidence="1">Uncharacterized protein</fullName>
    </submittedName>
</protein>
<dbReference type="AlphaFoldDB" id="A0A0S2HZL7"/>
<organism evidence="1 2">
    <name type="scientific">Salinivirga cyanobacteriivorans</name>
    <dbReference type="NCBI Taxonomy" id="1307839"/>
    <lineage>
        <taxon>Bacteria</taxon>
        <taxon>Pseudomonadati</taxon>
        <taxon>Bacteroidota</taxon>
        <taxon>Bacteroidia</taxon>
        <taxon>Bacteroidales</taxon>
        <taxon>Salinivirgaceae</taxon>
        <taxon>Salinivirga</taxon>
    </lineage>
</organism>
<keyword evidence="2" id="KW-1185">Reference proteome</keyword>
<dbReference type="Proteomes" id="UP000064893">
    <property type="component" value="Chromosome"/>
</dbReference>
<dbReference type="STRING" id="1307839.L21SP5_01852"/>
<name>A0A0S2HZL7_9BACT</name>
<accession>A0A0S2HZL7</accession>
<reference evidence="1 2" key="1">
    <citation type="submission" date="2015-11" db="EMBL/GenBank/DDBJ databases">
        <title>Description and complete genome sequence of a novel strain predominating in hypersaline microbial mats and representing a new family of the Bacteriodetes phylum.</title>
        <authorList>
            <person name="Spring S."/>
            <person name="Bunk B."/>
            <person name="Sproer C."/>
            <person name="Klenk H.-P."/>
        </authorList>
    </citation>
    <scope>NUCLEOTIDE SEQUENCE [LARGE SCALE GENOMIC DNA]</scope>
    <source>
        <strain evidence="1 2">L21-Spi-D4</strain>
    </source>
</reference>
<evidence type="ECO:0000313" key="2">
    <source>
        <dbReference type="Proteomes" id="UP000064893"/>
    </source>
</evidence>
<sequence length="79" mass="9186">MIYHTFRGVDFDNPKICKASACKIFLKNVIDFCRVKLLSFGTALNNIKLVSIAKFFIHYPFHSHIIYDLRSVHTEIGHM</sequence>
<dbReference type="EMBL" id="CP013118">
    <property type="protein sequence ID" value="ALO15492.1"/>
    <property type="molecule type" value="Genomic_DNA"/>
</dbReference>
<gene>
    <name evidence="1" type="ORF">L21SP5_01852</name>
</gene>
<proteinExistence type="predicted"/>